<dbReference type="InterPro" id="IPR029000">
    <property type="entry name" value="Cyclophilin-like_dom_sf"/>
</dbReference>
<dbReference type="InterPro" id="IPR044666">
    <property type="entry name" value="Cyclophilin_A-like"/>
</dbReference>
<accession>A0A1F6FK31</accession>
<evidence type="ECO:0000313" key="8">
    <source>
        <dbReference type="Proteomes" id="UP000177395"/>
    </source>
</evidence>
<keyword evidence="4 5" id="KW-0413">Isomerase</keyword>
<dbReference type="PROSITE" id="PS50072">
    <property type="entry name" value="CSA_PPIASE_2"/>
    <property type="match status" value="1"/>
</dbReference>
<comment type="catalytic activity">
    <reaction evidence="5">
        <text>[protein]-peptidylproline (omega=180) = [protein]-peptidylproline (omega=0)</text>
        <dbReference type="Rhea" id="RHEA:16237"/>
        <dbReference type="Rhea" id="RHEA-COMP:10747"/>
        <dbReference type="Rhea" id="RHEA-COMP:10748"/>
        <dbReference type="ChEBI" id="CHEBI:83833"/>
        <dbReference type="ChEBI" id="CHEBI:83834"/>
        <dbReference type="EC" id="5.2.1.8"/>
    </reaction>
</comment>
<dbReference type="Proteomes" id="UP000177395">
    <property type="component" value="Unassembled WGS sequence"/>
</dbReference>
<dbReference type="InterPro" id="IPR002130">
    <property type="entry name" value="Cyclophilin-type_PPIase_dom"/>
</dbReference>
<evidence type="ECO:0000313" key="7">
    <source>
        <dbReference type="EMBL" id="OGG86210.1"/>
    </source>
</evidence>
<dbReference type="InterPro" id="IPR024936">
    <property type="entry name" value="Cyclophilin-type_PPIase"/>
</dbReference>
<evidence type="ECO:0000256" key="1">
    <source>
        <dbReference type="ARBA" id="ARBA00002388"/>
    </source>
</evidence>
<dbReference type="Pfam" id="PF00160">
    <property type="entry name" value="Pro_isomerase"/>
    <property type="match status" value="1"/>
</dbReference>
<dbReference type="EMBL" id="MFMS01000002">
    <property type="protein sequence ID" value="OGG86210.1"/>
    <property type="molecule type" value="Genomic_DNA"/>
</dbReference>
<reference evidence="7 8" key="1">
    <citation type="journal article" date="2016" name="Nat. Commun.">
        <title>Thousands of microbial genomes shed light on interconnected biogeochemical processes in an aquifer system.</title>
        <authorList>
            <person name="Anantharaman K."/>
            <person name="Brown C.T."/>
            <person name="Hug L.A."/>
            <person name="Sharon I."/>
            <person name="Castelle C.J."/>
            <person name="Probst A.J."/>
            <person name="Thomas B.C."/>
            <person name="Singh A."/>
            <person name="Wilkins M.J."/>
            <person name="Karaoz U."/>
            <person name="Brodie E.L."/>
            <person name="Williams K.H."/>
            <person name="Hubbard S.S."/>
            <person name="Banfield J.F."/>
        </authorList>
    </citation>
    <scope>NUCLEOTIDE SEQUENCE [LARGE SCALE GENOMIC DNA]</scope>
</reference>
<protein>
    <recommendedName>
        <fullName evidence="5">Peptidyl-prolyl cis-trans isomerase</fullName>
        <shortName evidence="5">PPIase</shortName>
        <ecNumber evidence="5">5.2.1.8</ecNumber>
    </recommendedName>
</protein>
<dbReference type="PANTHER" id="PTHR45625">
    <property type="entry name" value="PEPTIDYL-PROLYL CIS-TRANS ISOMERASE-RELATED"/>
    <property type="match status" value="1"/>
</dbReference>
<dbReference type="STRING" id="1798531.A2392_00950"/>
<evidence type="ECO:0000259" key="6">
    <source>
        <dbReference type="PROSITE" id="PS50072"/>
    </source>
</evidence>
<organism evidence="7 8">
    <name type="scientific">Candidatus Kaiserbacteria bacterium RIFOXYB1_FULL_46_14</name>
    <dbReference type="NCBI Taxonomy" id="1798531"/>
    <lineage>
        <taxon>Bacteria</taxon>
        <taxon>Candidatus Kaiseribacteriota</taxon>
    </lineage>
</organism>
<dbReference type="PRINTS" id="PR00153">
    <property type="entry name" value="CSAPPISMRASE"/>
</dbReference>
<evidence type="ECO:0000256" key="5">
    <source>
        <dbReference type="RuleBase" id="RU363019"/>
    </source>
</evidence>
<comment type="function">
    <text evidence="1 5">PPIases accelerate the folding of proteins. It catalyzes the cis-trans isomerization of proline imidic peptide bonds in oligopeptides.</text>
</comment>
<dbReference type="EC" id="5.2.1.8" evidence="5"/>
<dbReference type="PROSITE" id="PS00170">
    <property type="entry name" value="CSA_PPIASE_1"/>
    <property type="match status" value="1"/>
</dbReference>
<dbReference type="SUPFAM" id="SSF50891">
    <property type="entry name" value="Cyclophilin-like"/>
    <property type="match status" value="1"/>
</dbReference>
<dbReference type="GO" id="GO:0003755">
    <property type="term" value="F:peptidyl-prolyl cis-trans isomerase activity"/>
    <property type="evidence" value="ECO:0007669"/>
    <property type="project" value="UniProtKB-UniRule"/>
</dbReference>
<dbReference type="PANTHER" id="PTHR45625:SF4">
    <property type="entry name" value="PEPTIDYLPROLYL ISOMERASE DOMAIN AND WD REPEAT-CONTAINING PROTEIN 1"/>
    <property type="match status" value="1"/>
</dbReference>
<proteinExistence type="inferred from homology"/>
<dbReference type="AlphaFoldDB" id="A0A1F6FK31"/>
<dbReference type="Gene3D" id="2.40.100.10">
    <property type="entry name" value="Cyclophilin-like"/>
    <property type="match status" value="1"/>
</dbReference>
<keyword evidence="3 5" id="KW-0697">Rotamase</keyword>
<name>A0A1F6FK31_9BACT</name>
<sequence length="170" mass="18154">MNPTAIIKTNRGEIELELYTADMPITTGNFITLAESGFYNGTKFHRVIDGFMIQGGDPNSKGSDESIYGTGGPTSTIQDEFVNGDHLTNTRGSIAMANTGQPNSGGSQFFINLVDNVALDFDKPPFSSKHPVFGRIVKGMDVVDAIGKVETKAGDIPVDPVIVESVTIVK</sequence>
<evidence type="ECO:0000256" key="4">
    <source>
        <dbReference type="ARBA" id="ARBA00023235"/>
    </source>
</evidence>
<dbReference type="GO" id="GO:0006457">
    <property type="term" value="P:protein folding"/>
    <property type="evidence" value="ECO:0007669"/>
    <property type="project" value="InterPro"/>
</dbReference>
<comment type="similarity">
    <text evidence="2 5">Belongs to the cyclophilin-type PPIase family.</text>
</comment>
<evidence type="ECO:0000256" key="2">
    <source>
        <dbReference type="ARBA" id="ARBA00007365"/>
    </source>
</evidence>
<comment type="caution">
    <text evidence="7">The sequence shown here is derived from an EMBL/GenBank/DDBJ whole genome shotgun (WGS) entry which is preliminary data.</text>
</comment>
<dbReference type="PIRSF" id="PIRSF001467">
    <property type="entry name" value="Peptidylpro_ismrse"/>
    <property type="match status" value="1"/>
</dbReference>
<dbReference type="CDD" id="cd00317">
    <property type="entry name" value="cyclophilin"/>
    <property type="match status" value="1"/>
</dbReference>
<dbReference type="InterPro" id="IPR020892">
    <property type="entry name" value="Cyclophilin-type_PPIase_CS"/>
</dbReference>
<evidence type="ECO:0000256" key="3">
    <source>
        <dbReference type="ARBA" id="ARBA00023110"/>
    </source>
</evidence>
<feature type="domain" description="PPIase cyclophilin-type" evidence="6">
    <location>
        <begin position="12"/>
        <end position="168"/>
    </location>
</feature>
<gene>
    <name evidence="7" type="ORF">A2392_00950</name>
</gene>